<gene>
    <name evidence="3" type="ORF">RF55_3567</name>
</gene>
<evidence type="ECO:0000256" key="2">
    <source>
        <dbReference type="SAM" id="SignalP"/>
    </source>
</evidence>
<comment type="caution">
    <text evidence="3">The sequence shown here is derived from an EMBL/GenBank/DDBJ whole genome shotgun (WGS) entry which is preliminary data.</text>
</comment>
<dbReference type="PaxDb" id="67767-A0A0J7L065"/>
<evidence type="ECO:0000313" key="3">
    <source>
        <dbReference type="EMBL" id="KMQ96167.1"/>
    </source>
</evidence>
<dbReference type="PANTHER" id="PTHR24036">
    <property type="entry name" value="SKELETOR-RELATED"/>
    <property type="match status" value="1"/>
</dbReference>
<dbReference type="OrthoDB" id="2448405at2759"/>
<organism evidence="3 4">
    <name type="scientific">Lasius niger</name>
    <name type="common">Black garden ant</name>
    <dbReference type="NCBI Taxonomy" id="67767"/>
    <lineage>
        <taxon>Eukaryota</taxon>
        <taxon>Metazoa</taxon>
        <taxon>Ecdysozoa</taxon>
        <taxon>Arthropoda</taxon>
        <taxon>Hexapoda</taxon>
        <taxon>Insecta</taxon>
        <taxon>Pterygota</taxon>
        <taxon>Neoptera</taxon>
        <taxon>Endopterygota</taxon>
        <taxon>Hymenoptera</taxon>
        <taxon>Apocrita</taxon>
        <taxon>Aculeata</taxon>
        <taxon>Formicoidea</taxon>
        <taxon>Formicidae</taxon>
        <taxon>Formicinae</taxon>
        <taxon>Lasius</taxon>
        <taxon>Lasius</taxon>
    </lineage>
</organism>
<name>A0A0J7L065_LASNI</name>
<evidence type="ECO:0000313" key="4">
    <source>
        <dbReference type="Proteomes" id="UP000036403"/>
    </source>
</evidence>
<reference evidence="3 4" key="1">
    <citation type="submission" date="2015-04" db="EMBL/GenBank/DDBJ databases">
        <title>Lasius niger genome sequencing.</title>
        <authorList>
            <person name="Konorov E.A."/>
            <person name="Nikitin M.A."/>
            <person name="Kirill M.V."/>
            <person name="Chang P."/>
        </authorList>
    </citation>
    <scope>NUCLEOTIDE SEQUENCE [LARGE SCALE GENOMIC DNA]</scope>
    <source>
        <tissue evidence="3">Whole</tissue>
    </source>
</reference>
<keyword evidence="2" id="KW-0732">Signal</keyword>
<dbReference type="Proteomes" id="UP000036403">
    <property type="component" value="Unassembled WGS sequence"/>
</dbReference>
<accession>A0A0J7L065</accession>
<protein>
    <submittedName>
        <fullName evidence="3">Domon domain-containing protein</fullName>
    </submittedName>
</protein>
<evidence type="ECO:0000256" key="1">
    <source>
        <dbReference type="ARBA" id="ARBA00022737"/>
    </source>
</evidence>
<dbReference type="InterPro" id="IPR052126">
    <property type="entry name" value="Spindle_Org/Thrombomodulin"/>
</dbReference>
<keyword evidence="1" id="KW-0677">Repeat</keyword>
<dbReference type="PANTHER" id="PTHR24036:SF5">
    <property type="entry name" value="THROMBOMODULIN"/>
    <property type="match status" value="1"/>
</dbReference>
<dbReference type="AlphaFoldDB" id="A0A0J7L065"/>
<sequence>MLKNIILKLMLISDLYCNLGTPSWGIAWYINDLLIPEITVVRGRTYTFIVEGGNDPANPAKYHPFYITDSPEGGYGQKTEAQQMEQKVFAGVKYDDGYPYPTAAGRYCEWFRTTVDNPDNYETFKSFFKTLELKCDQGEPGKLVWTVEKDTPDLVYYQVWVINDILTIIMIRTG</sequence>
<keyword evidence="4" id="KW-1185">Reference proteome</keyword>
<proteinExistence type="predicted"/>
<feature type="signal peptide" evidence="2">
    <location>
        <begin position="1"/>
        <end position="20"/>
    </location>
</feature>
<dbReference type="EMBL" id="LBMM01001513">
    <property type="protein sequence ID" value="KMQ96167.1"/>
    <property type="molecule type" value="Genomic_DNA"/>
</dbReference>
<feature type="chain" id="PRO_5005290469" evidence="2">
    <location>
        <begin position="21"/>
        <end position="174"/>
    </location>
</feature>